<evidence type="ECO:0000313" key="1">
    <source>
        <dbReference type="EMBL" id="SMQ11916.1"/>
    </source>
</evidence>
<dbReference type="RefSeq" id="WP_095062018.1">
    <property type="nucleotide sequence ID" value="NZ_FXUV02000065.1"/>
</dbReference>
<reference evidence="2 3" key="2">
    <citation type="submission" date="2017-06" db="EMBL/GenBank/DDBJ databases">
        <authorList>
            <person name="Kim H.J."/>
            <person name="Triplett B.A."/>
        </authorList>
    </citation>
    <scope>NUCLEOTIDE SEQUENCE [LARGE SCALE GENOMIC DNA]</scope>
    <source>
        <strain evidence="2">Kingella_eburonensis</strain>
    </source>
</reference>
<dbReference type="EMBL" id="FXUV02000065">
    <property type="protein sequence ID" value="SNB82329.1"/>
    <property type="molecule type" value="Genomic_DNA"/>
</dbReference>
<dbReference type="EMBL" id="FXUV01000011">
    <property type="protein sequence ID" value="SMQ11916.1"/>
    <property type="molecule type" value="Genomic_DNA"/>
</dbReference>
<sequence>MTLTEYLFHDLKNLNDGFDSPQIYYVSEQDFETVLDRAQAENIDIYGIEPWLDGEFYGVEVYESTEFAANDPRWYRTAFDNFRKQQSDLMYAMTYGYSD</sequence>
<protein>
    <submittedName>
        <fullName evidence="1">Uncharacterized protein</fullName>
    </submittedName>
</protein>
<dbReference type="STRING" id="1522312.GCA_900177895_01361"/>
<name>A0A238HFF9_9NEIS</name>
<dbReference type="AlphaFoldDB" id="A0A238HFF9"/>
<keyword evidence="3" id="KW-1185">Reference proteome</keyword>
<dbReference type="OrthoDB" id="7066022at2"/>
<evidence type="ECO:0000313" key="3">
    <source>
        <dbReference type="Proteomes" id="UP000215450"/>
    </source>
</evidence>
<reference evidence="1" key="1">
    <citation type="submission" date="2017-05" db="EMBL/GenBank/DDBJ databases">
        <authorList>
            <person name="Song R."/>
            <person name="Chenine A.L."/>
            <person name="Ruprecht R.M."/>
        </authorList>
    </citation>
    <scope>NUCLEOTIDE SEQUENCE</scope>
    <source>
        <strain evidence="1">Kingella_eburonensis</strain>
    </source>
</reference>
<evidence type="ECO:0000313" key="2">
    <source>
        <dbReference type="EMBL" id="SNB82329.1"/>
    </source>
</evidence>
<gene>
    <name evidence="2" type="ORF">KEBURONENSIS_00500</name>
    <name evidence="1" type="ORF">KEBURONENSIS_00921</name>
</gene>
<accession>A0A238HFF9</accession>
<proteinExistence type="predicted"/>
<dbReference type="Proteomes" id="UP000215450">
    <property type="component" value="Unassembled WGS sequence"/>
</dbReference>
<organism evidence="1">
    <name type="scientific">Kingella negevensis</name>
    <dbReference type="NCBI Taxonomy" id="1522312"/>
    <lineage>
        <taxon>Bacteria</taxon>
        <taxon>Pseudomonadati</taxon>
        <taxon>Pseudomonadota</taxon>
        <taxon>Betaproteobacteria</taxon>
        <taxon>Neisseriales</taxon>
        <taxon>Neisseriaceae</taxon>
        <taxon>Kingella</taxon>
    </lineage>
</organism>